<dbReference type="RefSeq" id="WP_165496597.1">
    <property type="nucleotide sequence ID" value="NZ_JBHLST010000005.1"/>
</dbReference>
<comment type="caution">
    <text evidence="2">The sequence shown here is derived from an EMBL/GenBank/DDBJ whole genome shotgun (WGS) entry which is preliminary data.</text>
</comment>
<keyword evidence="1" id="KW-0812">Transmembrane</keyword>
<name>A0A4R1P8Y0_9GAMM</name>
<protein>
    <submittedName>
        <fullName evidence="2">Uncharacterized protein</fullName>
    </submittedName>
</protein>
<evidence type="ECO:0000256" key="1">
    <source>
        <dbReference type="SAM" id="Phobius"/>
    </source>
</evidence>
<dbReference type="EMBL" id="SMMU01000048">
    <property type="protein sequence ID" value="TCL18460.1"/>
    <property type="molecule type" value="Genomic_DNA"/>
</dbReference>
<evidence type="ECO:0000313" key="2">
    <source>
        <dbReference type="EMBL" id="TCL18460.1"/>
    </source>
</evidence>
<accession>A0A4R1P8Y0</accession>
<feature type="transmembrane region" description="Helical" evidence="1">
    <location>
        <begin position="33"/>
        <end position="51"/>
    </location>
</feature>
<proteinExistence type="predicted"/>
<organism evidence="2 3">
    <name type="scientific">Azotobacter chroococcum</name>
    <dbReference type="NCBI Taxonomy" id="353"/>
    <lineage>
        <taxon>Bacteria</taxon>
        <taxon>Pseudomonadati</taxon>
        <taxon>Pseudomonadota</taxon>
        <taxon>Gammaproteobacteria</taxon>
        <taxon>Pseudomonadales</taxon>
        <taxon>Pseudomonadaceae</taxon>
        <taxon>Azotobacter</taxon>
    </lineage>
</organism>
<dbReference type="AlphaFoldDB" id="A0A4R1P8Y0"/>
<reference evidence="2 3" key="1">
    <citation type="submission" date="2019-03" db="EMBL/GenBank/DDBJ databases">
        <title>Genomic Encyclopedia of Type Strains, Phase IV (KMG-IV): sequencing the most valuable type-strain genomes for metagenomic binning, comparative biology and taxonomic classification.</title>
        <authorList>
            <person name="Goeker M."/>
        </authorList>
    </citation>
    <scope>NUCLEOTIDE SEQUENCE [LARGE SCALE GENOMIC DNA]</scope>
    <source>
        <strain evidence="2 3">DSM 2286</strain>
    </source>
</reference>
<gene>
    <name evidence="2" type="ORF">EV691_14811</name>
</gene>
<sequence length="54" mass="5772">MTSLDTMVLLIAAGFLLLGVGFANRAEGWGVALIALGWLCMLSTVAYKMYITFG</sequence>
<keyword evidence="1" id="KW-1133">Transmembrane helix</keyword>
<keyword evidence="1" id="KW-0472">Membrane</keyword>
<dbReference type="Proteomes" id="UP000295169">
    <property type="component" value="Unassembled WGS sequence"/>
</dbReference>
<evidence type="ECO:0000313" key="3">
    <source>
        <dbReference type="Proteomes" id="UP000295169"/>
    </source>
</evidence>